<comment type="caution">
    <text evidence="2">Lacks conserved residue(s) required for the propagation of feature annotation.</text>
</comment>
<dbReference type="Pfam" id="PF00084">
    <property type="entry name" value="Sushi"/>
    <property type="match status" value="1"/>
</dbReference>
<proteinExistence type="predicted"/>
<evidence type="ECO:0000313" key="6">
    <source>
        <dbReference type="Proteomes" id="UP000838412"/>
    </source>
</evidence>
<keyword evidence="3" id="KW-0732">Signal</keyword>
<keyword evidence="1 2" id="KW-1015">Disulfide bond</keyword>
<sequence length="270" mass="30218">MKIRACLLLLVVLGLVWQSDGWWWGRRRRRSSTRNCSGRPSLPRYVSWSGCSAPYAHGEKCSYRCQPGYTRASGSTTRTCSNGAWTGSGLVCRRAPRPAPTYRKCTGQPRSNVQSIPLYGPLSGLKSSGQVVNGDTSCNGHPRSSNSAGSAPFFHGTTPLFRRRRDVSEVFIWSLAHRVLMFRGEVFEWGVGASAWSRMVAWEGRRCPSDCAVSWTRSAAGHSTCTREQAEFFAREYKSRYGSYNLITNNCHIFVNRLMNYLDSGCTKMP</sequence>
<keyword evidence="6" id="KW-1185">Reference proteome</keyword>
<feature type="domain" description="Sushi" evidence="4">
    <location>
        <begin position="34"/>
        <end position="94"/>
    </location>
</feature>
<evidence type="ECO:0000256" key="3">
    <source>
        <dbReference type="SAM" id="SignalP"/>
    </source>
</evidence>
<evidence type="ECO:0000256" key="2">
    <source>
        <dbReference type="PROSITE-ProRule" id="PRU00302"/>
    </source>
</evidence>
<evidence type="ECO:0000313" key="5">
    <source>
        <dbReference type="EMBL" id="CAH1271869.1"/>
    </source>
</evidence>
<protein>
    <submittedName>
        <fullName evidence="5">Hypp4725 protein</fullName>
    </submittedName>
</protein>
<dbReference type="EMBL" id="OV696693">
    <property type="protein sequence ID" value="CAH1271869.1"/>
    <property type="molecule type" value="Genomic_DNA"/>
</dbReference>
<dbReference type="OrthoDB" id="6082640at2759"/>
<keyword evidence="2" id="KW-0768">Sushi</keyword>
<name>A0A8K0EWW2_BRALA</name>
<dbReference type="SMART" id="SM00032">
    <property type="entry name" value="CCP"/>
    <property type="match status" value="1"/>
</dbReference>
<accession>A0A8K0EWW2</accession>
<dbReference type="AlphaFoldDB" id="A0A8K0EWW2"/>
<feature type="disulfide bond" evidence="2">
    <location>
        <begin position="65"/>
        <end position="92"/>
    </location>
</feature>
<evidence type="ECO:0000259" key="4">
    <source>
        <dbReference type="PROSITE" id="PS50923"/>
    </source>
</evidence>
<dbReference type="CDD" id="cd00033">
    <property type="entry name" value="CCP"/>
    <property type="match status" value="1"/>
</dbReference>
<feature type="signal peptide" evidence="3">
    <location>
        <begin position="1"/>
        <end position="21"/>
    </location>
</feature>
<gene>
    <name evidence="5" type="primary">Hypp4725</name>
    <name evidence="5" type="ORF">BLAG_LOCUS23709</name>
</gene>
<feature type="chain" id="PRO_5035458386" evidence="3">
    <location>
        <begin position="22"/>
        <end position="270"/>
    </location>
</feature>
<dbReference type="InterPro" id="IPR035976">
    <property type="entry name" value="Sushi/SCR/CCP_sf"/>
</dbReference>
<evidence type="ECO:0000256" key="1">
    <source>
        <dbReference type="ARBA" id="ARBA00023157"/>
    </source>
</evidence>
<dbReference type="SUPFAM" id="SSF57535">
    <property type="entry name" value="Complement control module/SCR domain"/>
    <property type="match status" value="1"/>
</dbReference>
<dbReference type="PROSITE" id="PS50923">
    <property type="entry name" value="SUSHI"/>
    <property type="match status" value="1"/>
</dbReference>
<dbReference type="InterPro" id="IPR000436">
    <property type="entry name" value="Sushi_SCR_CCP_dom"/>
</dbReference>
<reference evidence="5" key="1">
    <citation type="submission" date="2022-01" db="EMBL/GenBank/DDBJ databases">
        <authorList>
            <person name="Braso-Vives M."/>
        </authorList>
    </citation>
    <scope>NUCLEOTIDE SEQUENCE</scope>
</reference>
<organism evidence="5 6">
    <name type="scientific">Branchiostoma lanceolatum</name>
    <name type="common">Common lancelet</name>
    <name type="synonym">Amphioxus lanceolatum</name>
    <dbReference type="NCBI Taxonomy" id="7740"/>
    <lineage>
        <taxon>Eukaryota</taxon>
        <taxon>Metazoa</taxon>
        <taxon>Chordata</taxon>
        <taxon>Cephalochordata</taxon>
        <taxon>Leptocardii</taxon>
        <taxon>Amphioxiformes</taxon>
        <taxon>Branchiostomatidae</taxon>
        <taxon>Branchiostoma</taxon>
    </lineage>
</organism>
<dbReference type="Gene3D" id="2.10.70.10">
    <property type="entry name" value="Complement Module, domain 1"/>
    <property type="match status" value="1"/>
</dbReference>
<dbReference type="Proteomes" id="UP000838412">
    <property type="component" value="Chromosome 8"/>
</dbReference>